<dbReference type="SMART" id="SM00320">
    <property type="entry name" value="WD40"/>
    <property type="match status" value="4"/>
</dbReference>
<gene>
    <name evidence="5" type="ORF">H5410_008394</name>
</gene>
<dbReference type="OrthoDB" id="19944at2759"/>
<dbReference type="GO" id="GO:0005737">
    <property type="term" value="C:cytoplasm"/>
    <property type="evidence" value="ECO:0007669"/>
    <property type="project" value="TreeGrafter"/>
</dbReference>
<dbReference type="PANTHER" id="PTHR10241:SF27">
    <property type="entry name" value="TRANSDUCIN_WD40 REPEAT-LIKE SUPERFAMILY PROTEIN"/>
    <property type="match status" value="1"/>
</dbReference>
<evidence type="ECO:0000313" key="6">
    <source>
        <dbReference type="Proteomes" id="UP000824120"/>
    </source>
</evidence>
<dbReference type="CDD" id="cd15873">
    <property type="entry name" value="R-SNARE_STXBP5_6"/>
    <property type="match status" value="1"/>
</dbReference>
<dbReference type="InterPro" id="IPR036322">
    <property type="entry name" value="WD40_repeat_dom_sf"/>
</dbReference>
<dbReference type="Proteomes" id="UP000824120">
    <property type="component" value="Chromosome 2"/>
</dbReference>
<comment type="similarity">
    <text evidence="1">Belongs to the WD repeat L(2)GL family.</text>
</comment>
<evidence type="ECO:0000256" key="2">
    <source>
        <dbReference type="ARBA" id="ARBA00022483"/>
    </source>
</evidence>
<keyword evidence="6" id="KW-1185">Reference proteome</keyword>
<reference evidence="5 6" key="1">
    <citation type="submission" date="2020-09" db="EMBL/GenBank/DDBJ databases">
        <title>De no assembly of potato wild relative species, Solanum commersonii.</title>
        <authorList>
            <person name="Cho K."/>
        </authorList>
    </citation>
    <scope>NUCLEOTIDE SEQUENCE [LARGE SCALE GENOMIC DNA]</scope>
    <source>
        <strain evidence="5">LZ3.2</strain>
        <tissue evidence="5">Leaf</tissue>
    </source>
</reference>
<dbReference type="GO" id="GO:0005096">
    <property type="term" value="F:GTPase activator activity"/>
    <property type="evidence" value="ECO:0007669"/>
    <property type="project" value="TreeGrafter"/>
</dbReference>
<dbReference type="Gene3D" id="2.130.10.10">
    <property type="entry name" value="YVTN repeat-like/Quinoprotein amine dehydrogenase"/>
    <property type="match status" value="2"/>
</dbReference>
<dbReference type="PROSITE" id="PS00028">
    <property type="entry name" value="ZINC_FINGER_C2H2_1"/>
    <property type="match status" value="1"/>
</dbReference>
<keyword evidence="3" id="KW-0479">Metal-binding</keyword>
<feature type="domain" description="C2H2-type" evidence="4">
    <location>
        <begin position="196"/>
        <end position="224"/>
    </location>
</feature>
<dbReference type="SUPFAM" id="SSF50978">
    <property type="entry name" value="WD40 repeat-like"/>
    <property type="match status" value="1"/>
</dbReference>
<keyword evidence="2" id="KW-0268">Exocytosis</keyword>
<keyword evidence="3" id="KW-0862">Zinc</keyword>
<dbReference type="GO" id="GO:0006893">
    <property type="term" value="P:Golgi to plasma membrane transport"/>
    <property type="evidence" value="ECO:0007669"/>
    <property type="project" value="TreeGrafter"/>
</dbReference>
<dbReference type="InterPro" id="IPR001680">
    <property type="entry name" value="WD40_rpt"/>
</dbReference>
<dbReference type="GO" id="GO:0005886">
    <property type="term" value="C:plasma membrane"/>
    <property type="evidence" value="ECO:0007669"/>
    <property type="project" value="TreeGrafter"/>
</dbReference>
<dbReference type="EMBL" id="JACXVP010000002">
    <property type="protein sequence ID" value="KAG5623176.1"/>
    <property type="molecule type" value="Genomic_DNA"/>
</dbReference>
<organism evidence="5 6">
    <name type="scientific">Solanum commersonii</name>
    <name type="common">Commerson's wild potato</name>
    <name type="synonym">Commerson's nightshade</name>
    <dbReference type="NCBI Taxonomy" id="4109"/>
    <lineage>
        <taxon>Eukaryota</taxon>
        <taxon>Viridiplantae</taxon>
        <taxon>Streptophyta</taxon>
        <taxon>Embryophyta</taxon>
        <taxon>Tracheophyta</taxon>
        <taxon>Spermatophyta</taxon>
        <taxon>Magnoliopsida</taxon>
        <taxon>eudicotyledons</taxon>
        <taxon>Gunneridae</taxon>
        <taxon>Pentapetalae</taxon>
        <taxon>asterids</taxon>
        <taxon>lamiids</taxon>
        <taxon>Solanales</taxon>
        <taxon>Solanaceae</taxon>
        <taxon>Solanoideae</taxon>
        <taxon>Solaneae</taxon>
        <taxon>Solanum</taxon>
    </lineage>
</organism>
<comment type="caution">
    <text evidence="5">The sequence shown here is derived from an EMBL/GenBank/DDBJ whole genome shotgun (WGS) entry which is preliminary data.</text>
</comment>
<name>A0A9J6AF19_SOLCO</name>
<dbReference type="PROSITE" id="PS50157">
    <property type="entry name" value="ZINC_FINGER_C2H2_2"/>
    <property type="match status" value="1"/>
</dbReference>
<evidence type="ECO:0000313" key="5">
    <source>
        <dbReference type="EMBL" id="KAG5623176.1"/>
    </source>
</evidence>
<dbReference type="PANTHER" id="PTHR10241">
    <property type="entry name" value="LETHAL 2 GIANT LARVAE PROTEIN"/>
    <property type="match status" value="1"/>
</dbReference>
<dbReference type="GO" id="GO:0008270">
    <property type="term" value="F:zinc ion binding"/>
    <property type="evidence" value="ECO:0007669"/>
    <property type="project" value="UniProtKB-KW"/>
</dbReference>
<keyword evidence="3" id="KW-0863">Zinc-finger</keyword>
<accession>A0A9J6AF19</accession>
<evidence type="ECO:0000256" key="1">
    <source>
        <dbReference type="ARBA" id="ARBA00008070"/>
    </source>
</evidence>
<dbReference type="GO" id="GO:0019905">
    <property type="term" value="F:syntaxin binding"/>
    <property type="evidence" value="ECO:0007669"/>
    <property type="project" value="TreeGrafter"/>
</dbReference>
<protein>
    <recommendedName>
        <fullName evidence="4">C2H2-type domain-containing protein</fullName>
    </recommendedName>
</protein>
<dbReference type="InterPro" id="IPR013087">
    <property type="entry name" value="Znf_C2H2_type"/>
</dbReference>
<dbReference type="CDD" id="cd18725">
    <property type="entry name" value="PIN_LabA-like"/>
    <property type="match status" value="1"/>
</dbReference>
<dbReference type="GO" id="GO:0045159">
    <property type="term" value="F:myosin II binding"/>
    <property type="evidence" value="ECO:0007669"/>
    <property type="project" value="TreeGrafter"/>
</dbReference>
<proteinExistence type="inferred from homology"/>
<evidence type="ECO:0000259" key="4">
    <source>
        <dbReference type="PROSITE" id="PS50157"/>
    </source>
</evidence>
<sequence>MNLRQPRGDLDGLKPDDVNPRCVFHYGIPSGSVLSAHDSIQKIVALATKVFNSIEPFHLKTSSFFPISLSTNVTLSFKPNSPIAAPRRPIKWHISACAAGQEIDMERTKQGLYTAKPKKVVILWDLDNKPPRGPPYEAAMSLKRVAQCFGEVVDMSAYANRHAFIHLPQWVVEERRERRHLDVLERKGVVTPSELYICSVCGRKCKTHMDLKKHFKQLHERERDKKLSRMRSLKGKKRQRFKERFVDGNYKYIEAAKRLITPKVGYGLASELRRAGVYVKTVADKPQAADWALKKQMQHSMSRGIDWLFLISDDSDFCDMLRRAKEANLGTVVVGDWDRALGRHADLWVPWNGVENGEITEKDLVLKSERRRESWDRSNAQFSVSEFNGGIREEGTSLGSLMDDIVEKLESSGMRISAFSEGEEDEEVEELDEEDWLRARLDQRSDDEYNTEDSIVSDEEEGDYLLDKMDGSNYLGKIARKLCWYHQRRCQANFCRYLGDSSGQVSVMKVVKEPCNIEKMKYCIPLSASHGLSNEVSGDAAVAHILPQPAAETKRVAIVYKDGVITLWSIRESKAIFITGGSPLQSMGHETKKATTACWCCPYGSKLVVGYSNGEIFIWSIPATSNSSIDQELEELPSGTQSAPICKLNLGYKLDKIPIAKLIWAYAEGKASRLYAMGSPDCQAANLLQVVLLNEHTESPTIKLGLHPPESCLDMEIISSFPTLRKKINNSLLLVSKSGQIYTYDDSLIERYLIQYQSRSPPSLPREVTVKLPLVDSSITIAKFVVNNPYMFSMDQDYSSLIKDSIPLFPFERGQKDGTGSNSTQFSKAKNVFLSGHSNGAINLWDVTCPNPLPIVSITQQSEDNLSLSGVPLTALYLTSDLHILISGDQSGTVRIYKFKSEFFAPDTSFLSFQVGSKKGSNPIQSIKLVKVNGAVLSISTSEDSKYFAVGSDQGYVVLIDSDSKTILYQTHIASELCAGVISMQFNTCSLHGFDKNILVVATKDSSILALETETGNILSPSSVHPMKPSRALFMQILDGQEMSGRGLSILDGIDMIKGNSDNIASKQPLVLICSEKAVYVYSLLHIIQGIKKVYYKKKFHSSLCCWASTFDTPEAGLMLLFSNGKIEIRLTMLYGVECVTKIRMLKWMSGHTRGEKIRNDDIGAKVGVAPMEDKMREVRLRSLPELSLLKETSVRGLVLSPTKANAIADHSVCASKTGELIVVGRDQEMFFVSVSLQNDTFRFLDFASHVYDRDLVVEPGKISAPIIQKEKKKVGVLGNKANNVPDTEVENARVSIEEMSAIFSADNFPSLTYSEEKLSRNEKDADLDIDDIEIEDPEEKQKGNPMVAVLNKQNLTNTFQALKGKFMPMKVKNDKAPINDAPQDGKADTVGQIKKRYGYTASAEPSAAEAAKSKLGENLKKLQGINIRSAEMQDQAKSFSSMAKEVLRFSGNDKANS</sequence>
<evidence type="ECO:0000256" key="3">
    <source>
        <dbReference type="PROSITE-ProRule" id="PRU00042"/>
    </source>
</evidence>
<dbReference type="InterPro" id="IPR015943">
    <property type="entry name" value="WD40/YVTN_repeat-like_dom_sf"/>
</dbReference>
<dbReference type="GO" id="GO:0006887">
    <property type="term" value="P:exocytosis"/>
    <property type="evidence" value="ECO:0007669"/>
    <property type="project" value="UniProtKB-KW"/>
</dbReference>